<accession>A0A9X1CZ15</accession>
<evidence type="ECO:0000256" key="1">
    <source>
        <dbReference type="SAM" id="Phobius"/>
    </source>
</evidence>
<dbReference type="AlphaFoldDB" id="A0A9X1CZ15"/>
<keyword evidence="1" id="KW-1133">Transmembrane helix</keyword>
<reference evidence="3" key="1">
    <citation type="submission" date="2021-04" db="EMBL/GenBank/DDBJ databases">
        <title>Genomic characterization of endocarditis-associated Neisseria elongata subsp. nitroreducens.</title>
        <authorList>
            <person name="Schorner M."/>
            <person name="Passarelli-Araujo H."/>
            <person name="Scheffer M."/>
            <person name="Barazzetti F."/>
            <person name="Martins J."/>
            <person name="Machado H."/>
            <person name="Palmeiro J."/>
            <person name="Bazzo M."/>
        </authorList>
    </citation>
    <scope>NUCLEOTIDE SEQUENCE</scope>
    <source>
        <strain evidence="3">Nel_M001</strain>
    </source>
</reference>
<organism evidence="3 4">
    <name type="scientific">Neisseria elongata subsp. nitroreducens</name>
    <dbReference type="NCBI Taxonomy" id="90367"/>
    <lineage>
        <taxon>Bacteria</taxon>
        <taxon>Pseudomonadati</taxon>
        <taxon>Pseudomonadota</taxon>
        <taxon>Betaproteobacteria</taxon>
        <taxon>Neisseriales</taxon>
        <taxon>Neisseriaceae</taxon>
        <taxon>Neisseria</taxon>
    </lineage>
</organism>
<keyword evidence="1" id="KW-0472">Membrane</keyword>
<dbReference type="Pfam" id="PF08334">
    <property type="entry name" value="T2SSG"/>
    <property type="match status" value="1"/>
</dbReference>
<dbReference type="SUPFAM" id="SSF54523">
    <property type="entry name" value="Pili subunits"/>
    <property type="match status" value="1"/>
</dbReference>
<gene>
    <name evidence="3" type="ORF">J8641_03760</name>
</gene>
<keyword evidence="1" id="KW-0812">Transmembrane</keyword>
<comment type="caution">
    <text evidence="3">The sequence shown here is derived from an EMBL/GenBank/DDBJ whole genome shotgun (WGS) entry which is preliminary data.</text>
</comment>
<feature type="domain" description="Type II secretion system protein GspG C-terminal" evidence="2">
    <location>
        <begin position="103"/>
        <end position="190"/>
    </location>
</feature>
<dbReference type="Proteomes" id="UP000708805">
    <property type="component" value="Unassembled WGS sequence"/>
</dbReference>
<dbReference type="InterPro" id="IPR045584">
    <property type="entry name" value="Pilin-like"/>
</dbReference>
<evidence type="ECO:0000313" key="4">
    <source>
        <dbReference type="Proteomes" id="UP000708805"/>
    </source>
</evidence>
<evidence type="ECO:0000313" key="3">
    <source>
        <dbReference type="EMBL" id="MBS9339948.1"/>
    </source>
</evidence>
<name>A0A9X1CZ15_NEIEL</name>
<protein>
    <submittedName>
        <fullName evidence="3">Type II secretion system protein GspG</fullName>
    </submittedName>
</protein>
<dbReference type="InterPro" id="IPR013545">
    <property type="entry name" value="T2SS_protein-GspG_C"/>
</dbReference>
<dbReference type="EMBL" id="JAGJWT010000002">
    <property type="protein sequence ID" value="MBS9339948.1"/>
    <property type="molecule type" value="Genomic_DNA"/>
</dbReference>
<sequence length="213" mass="23602">MQRFQTASKPIFGNIMIENTDNTAPSAPRVKIHIAAYILAAVSFIPLLGLPFGLAALIWGTLERRKRGAKIVALIASAGMLCTVAIYGALFYFGFVQRGGVYDEMRRQLAVNTLSTLVSEVEFYRLQHGAYPESLEQLQKSQPNKPIFIYDTSSTPLSSEPFRLFYYERSGDAHYYLRSVGNDGEPFTGDDILPDIGQSENGKIGLLMQKGAH</sequence>
<dbReference type="Gene3D" id="3.30.700.10">
    <property type="entry name" value="Glycoprotein, Type 4 Pilin"/>
    <property type="match status" value="1"/>
</dbReference>
<evidence type="ECO:0000259" key="2">
    <source>
        <dbReference type="Pfam" id="PF08334"/>
    </source>
</evidence>
<feature type="transmembrane region" description="Helical" evidence="1">
    <location>
        <begin position="71"/>
        <end position="95"/>
    </location>
</feature>
<feature type="transmembrane region" description="Helical" evidence="1">
    <location>
        <begin position="34"/>
        <end position="59"/>
    </location>
</feature>
<proteinExistence type="predicted"/>